<name>A0A445CYP1_ARAHY</name>
<dbReference type="PROSITE" id="PS51032">
    <property type="entry name" value="AP2_ERF"/>
    <property type="match status" value="1"/>
</dbReference>
<sequence>MRLHRSDKYSSPAGTMRYRGVRRRPWGRYAAEIRDPQSKERRWLGTYDTAEEAACAYDSAARVLRGPKARTNFLYTTSPPQPSSIFLTNKNNHKDILNRSSHLFFNSRNCHMGGSSFSTFQQLNSTNMLIAPSASFYSYTNPKDSLVNSSHAGNDNNPSLSSSLSYPKGSLVNSSHGGNANPSLSCSISHHLSYPKGSLVNSSNGSNAPNHSAAFSSSCLTNTNSDNNYKADGSEYSQDSDSSSGLLEEIVRGFLKTPKPTKSESLLLLAAPTPTSPSQVKAHSFPPLSALSTGDTMKKDQDTAAPSSMPFTQENNNNNNHHHLEEWPTMEDIFHQYPDFLN</sequence>
<comment type="caution">
    <text evidence="9">The sequence shown here is derived from an EMBL/GenBank/DDBJ whole genome shotgun (WGS) entry which is preliminary data.</text>
</comment>
<evidence type="ECO:0000259" key="8">
    <source>
        <dbReference type="PROSITE" id="PS51032"/>
    </source>
</evidence>
<dbReference type="Proteomes" id="UP000289738">
    <property type="component" value="Chromosome A05"/>
</dbReference>
<dbReference type="SMR" id="A0A445CYP1"/>
<dbReference type="PANTHER" id="PTHR31677">
    <property type="entry name" value="AP2 DOMAIN CLASS TRANSCRIPTION FACTOR"/>
    <property type="match status" value="1"/>
</dbReference>
<dbReference type="SMART" id="SM00380">
    <property type="entry name" value="AP2"/>
    <property type="match status" value="1"/>
</dbReference>
<keyword evidence="2" id="KW-0936">Ethylene signaling pathway</keyword>
<dbReference type="GO" id="GO:0009873">
    <property type="term" value="P:ethylene-activated signaling pathway"/>
    <property type="evidence" value="ECO:0007669"/>
    <property type="project" value="UniProtKB-KW"/>
</dbReference>
<keyword evidence="4" id="KW-0238">DNA-binding</keyword>
<dbReference type="STRING" id="3818.A0A445CYP1"/>
<dbReference type="InterPro" id="IPR016177">
    <property type="entry name" value="DNA-bd_dom_sf"/>
</dbReference>
<proteinExistence type="predicted"/>
<evidence type="ECO:0000256" key="4">
    <source>
        <dbReference type="ARBA" id="ARBA00023125"/>
    </source>
</evidence>
<keyword evidence="3" id="KW-0805">Transcription regulation</keyword>
<evidence type="ECO:0000256" key="7">
    <source>
        <dbReference type="SAM" id="MobiDB-lite"/>
    </source>
</evidence>
<dbReference type="GO" id="GO:0005634">
    <property type="term" value="C:nucleus"/>
    <property type="evidence" value="ECO:0007669"/>
    <property type="project" value="UniProtKB-SubCell"/>
</dbReference>
<dbReference type="GO" id="GO:0003700">
    <property type="term" value="F:DNA-binding transcription factor activity"/>
    <property type="evidence" value="ECO:0007669"/>
    <property type="project" value="InterPro"/>
</dbReference>
<dbReference type="PRINTS" id="PR00367">
    <property type="entry name" value="ETHRSPELEMNT"/>
</dbReference>
<organism evidence="9 10">
    <name type="scientific">Arachis hypogaea</name>
    <name type="common">Peanut</name>
    <dbReference type="NCBI Taxonomy" id="3818"/>
    <lineage>
        <taxon>Eukaryota</taxon>
        <taxon>Viridiplantae</taxon>
        <taxon>Streptophyta</taxon>
        <taxon>Embryophyta</taxon>
        <taxon>Tracheophyta</taxon>
        <taxon>Spermatophyta</taxon>
        <taxon>Magnoliopsida</taxon>
        <taxon>eudicotyledons</taxon>
        <taxon>Gunneridae</taxon>
        <taxon>Pentapetalae</taxon>
        <taxon>rosids</taxon>
        <taxon>fabids</taxon>
        <taxon>Fabales</taxon>
        <taxon>Fabaceae</taxon>
        <taxon>Papilionoideae</taxon>
        <taxon>50 kb inversion clade</taxon>
        <taxon>dalbergioids sensu lato</taxon>
        <taxon>Dalbergieae</taxon>
        <taxon>Pterocarpus clade</taxon>
        <taxon>Arachis</taxon>
    </lineage>
</organism>
<dbReference type="Gene3D" id="3.30.730.10">
    <property type="entry name" value="AP2/ERF domain"/>
    <property type="match status" value="1"/>
</dbReference>
<evidence type="ECO:0000313" key="9">
    <source>
        <dbReference type="EMBL" id="RYR56052.1"/>
    </source>
</evidence>
<dbReference type="SUPFAM" id="SSF54171">
    <property type="entry name" value="DNA-binding domain"/>
    <property type="match status" value="1"/>
</dbReference>
<evidence type="ECO:0000256" key="6">
    <source>
        <dbReference type="ARBA" id="ARBA00023242"/>
    </source>
</evidence>
<gene>
    <name evidence="9" type="ORF">Ahy_A05g021863</name>
</gene>
<feature type="region of interest" description="Disordered" evidence="7">
    <location>
        <begin position="274"/>
        <end position="317"/>
    </location>
</feature>
<dbReference type="OrthoDB" id="1902708at2759"/>
<reference evidence="9 10" key="1">
    <citation type="submission" date="2019-01" db="EMBL/GenBank/DDBJ databases">
        <title>Sequencing of cultivated peanut Arachis hypogaea provides insights into genome evolution and oil improvement.</title>
        <authorList>
            <person name="Chen X."/>
        </authorList>
    </citation>
    <scope>NUCLEOTIDE SEQUENCE [LARGE SCALE GENOMIC DNA]</scope>
    <source>
        <strain evidence="10">cv. Fuhuasheng</strain>
        <tissue evidence="9">Leaves</tissue>
    </source>
</reference>
<keyword evidence="10" id="KW-1185">Reference proteome</keyword>
<evidence type="ECO:0000256" key="3">
    <source>
        <dbReference type="ARBA" id="ARBA00023015"/>
    </source>
</evidence>
<dbReference type="GO" id="GO:0003677">
    <property type="term" value="F:DNA binding"/>
    <property type="evidence" value="ECO:0007669"/>
    <property type="project" value="UniProtKB-KW"/>
</dbReference>
<comment type="subcellular location">
    <subcellularLocation>
        <location evidence="1">Nucleus</location>
    </subcellularLocation>
</comment>
<evidence type="ECO:0000313" key="10">
    <source>
        <dbReference type="Proteomes" id="UP000289738"/>
    </source>
</evidence>
<feature type="compositionally biased region" description="Polar residues" evidence="7">
    <location>
        <begin position="304"/>
        <end position="314"/>
    </location>
</feature>
<dbReference type="InterPro" id="IPR001471">
    <property type="entry name" value="AP2/ERF_dom"/>
</dbReference>
<evidence type="ECO:0000256" key="1">
    <source>
        <dbReference type="ARBA" id="ARBA00004123"/>
    </source>
</evidence>
<dbReference type="EMBL" id="SDMP01000005">
    <property type="protein sequence ID" value="RYR56052.1"/>
    <property type="molecule type" value="Genomic_DNA"/>
</dbReference>
<protein>
    <recommendedName>
        <fullName evidence="8">AP2/ERF domain-containing protein</fullName>
    </recommendedName>
</protein>
<dbReference type="PANTHER" id="PTHR31677:SF245">
    <property type="entry name" value="ETHYLENE-RESPONSIVE TRANSCRIPTION FACTOR ESR1"/>
    <property type="match status" value="1"/>
</dbReference>
<keyword evidence="5" id="KW-0804">Transcription</keyword>
<keyword evidence="6" id="KW-0539">Nucleus</keyword>
<dbReference type="CDD" id="cd00018">
    <property type="entry name" value="AP2"/>
    <property type="match status" value="1"/>
</dbReference>
<dbReference type="AlphaFoldDB" id="A0A445CYP1"/>
<accession>A0A445CYP1</accession>
<dbReference type="Pfam" id="PF00847">
    <property type="entry name" value="AP2"/>
    <property type="match status" value="1"/>
</dbReference>
<evidence type="ECO:0000256" key="2">
    <source>
        <dbReference type="ARBA" id="ARBA00022745"/>
    </source>
</evidence>
<dbReference type="Gramene" id="arahy.Tifrunner.gnm2.ann2.Ah05g456000.1">
    <property type="protein sequence ID" value="arahy.Tifrunner.gnm2.ann2.Ah05g456000.1-CDS-1"/>
    <property type="gene ID" value="arahy.Tifrunner.gnm2.ann2.Ah05g456000"/>
</dbReference>
<dbReference type="FunFam" id="3.30.730.10:FF:000001">
    <property type="entry name" value="Ethylene-responsive transcription factor 2"/>
    <property type="match status" value="1"/>
</dbReference>
<dbReference type="InterPro" id="IPR036955">
    <property type="entry name" value="AP2/ERF_dom_sf"/>
</dbReference>
<evidence type="ECO:0000256" key="5">
    <source>
        <dbReference type="ARBA" id="ARBA00023163"/>
    </source>
</evidence>
<feature type="domain" description="AP2/ERF" evidence="8">
    <location>
        <begin position="17"/>
        <end position="74"/>
    </location>
</feature>